<evidence type="ECO:0000313" key="5">
    <source>
        <dbReference type="Proteomes" id="UP000466024"/>
    </source>
</evidence>
<dbReference type="SUPFAM" id="SSF53927">
    <property type="entry name" value="Cytidine deaminase-like"/>
    <property type="match status" value="1"/>
</dbReference>
<evidence type="ECO:0000313" key="4">
    <source>
        <dbReference type="EMBL" id="KAA0019605.1"/>
    </source>
</evidence>
<keyword evidence="5" id="KW-1185">Reference proteome</keyword>
<evidence type="ECO:0000256" key="1">
    <source>
        <dbReference type="ARBA" id="ARBA00022490"/>
    </source>
</evidence>
<dbReference type="EMBL" id="VTPX01000002">
    <property type="protein sequence ID" value="KAA0019605.1"/>
    <property type="molecule type" value="Genomic_DNA"/>
</dbReference>
<organism evidence="4 5">
    <name type="scientific">Salinicola corii</name>
    <dbReference type="NCBI Taxonomy" id="2606937"/>
    <lineage>
        <taxon>Bacteria</taxon>
        <taxon>Pseudomonadati</taxon>
        <taxon>Pseudomonadota</taxon>
        <taxon>Gammaproteobacteria</taxon>
        <taxon>Oceanospirillales</taxon>
        <taxon>Halomonadaceae</taxon>
        <taxon>Salinicola</taxon>
    </lineage>
</organism>
<dbReference type="AlphaFoldDB" id="A0A640WGT7"/>
<dbReference type="PANTHER" id="PTHR30592">
    <property type="entry name" value="FORMATE DEHYDROGENASE"/>
    <property type="match status" value="1"/>
</dbReference>
<dbReference type="GO" id="GO:0006777">
    <property type="term" value="P:Mo-molybdopterin cofactor biosynthetic process"/>
    <property type="evidence" value="ECO:0007669"/>
    <property type="project" value="UniProtKB-KW"/>
</dbReference>
<feature type="region of interest" description="Disordered" evidence="3">
    <location>
        <begin position="1"/>
        <end position="35"/>
    </location>
</feature>
<gene>
    <name evidence="4" type="ORF">F0A16_04495</name>
</gene>
<accession>A0A640WGT7</accession>
<dbReference type="InterPro" id="IPR003786">
    <property type="entry name" value="FdhD"/>
</dbReference>
<dbReference type="GO" id="GO:0016783">
    <property type="term" value="F:sulfurtransferase activity"/>
    <property type="evidence" value="ECO:0007669"/>
    <property type="project" value="InterPro"/>
</dbReference>
<dbReference type="RefSeq" id="WP_149434207.1">
    <property type="nucleotide sequence ID" value="NZ_VTPX01000002.1"/>
</dbReference>
<dbReference type="Proteomes" id="UP000466024">
    <property type="component" value="Unassembled WGS sequence"/>
</dbReference>
<reference evidence="4 5" key="1">
    <citation type="submission" date="2019-08" db="EMBL/GenBank/DDBJ databases">
        <title>Bioinformatics analysis of the strain L3 and L5.</title>
        <authorList>
            <person name="Li X."/>
        </authorList>
    </citation>
    <scope>NUCLEOTIDE SEQUENCE [LARGE SCALE GENOMIC DNA]</scope>
    <source>
        <strain evidence="4 5">L3</strain>
    </source>
</reference>
<dbReference type="Gene3D" id="3.10.20.10">
    <property type="match status" value="1"/>
</dbReference>
<keyword evidence="4" id="KW-0808">Transferase</keyword>
<dbReference type="Pfam" id="PF02634">
    <property type="entry name" value="FdhD-NarQ"/>
    <property type="match status" value="1"/>
</dbReference>
<dbReference type="PANTHER" id="PTHR30592:SF1">
    <property type="entry name" value="SULFUR CARRIER PROTEIN FDHD"/>
    <property type="match status" value="1"/>
</dbReference>
<dbReference type="Gene3D" id="3.40.140.10">
    <property type="entry name" value="Cytidine Deaminase, domain 2"/>
    <property type="match status" value="1"/>
</dbReference>
<evidence type="ECO:0000256" key="2">
    <source>
        <dbReference type="ARBA" id="ARBA00023150"/>
    </source>
</evidence>
<feature type="compositionally biased region" description="Polar residues" evidence="3">
    <location>
        <begin position="1"/>
        <end position="13"/>
    </location>
</feature>
<comment type="caution">
    <text evidence="4">The sequence shown here is derived from an EMBL/GenBank/DDBJ whole genome shotgun (WGS) entry which is preliminary data.</text>
</comment>
<sequence>MTSPLGTESSPSGHASDREPLASYDDASPLSLDTLPGPQESPVSIVFNDTAYATVLATPDQLEALAVGFAFSEGVIDRYADVGAIAVETSRHGFRVRLQVAERIARRAGSQARATLSTSGCGACGVQEESQLLFGLTRLPVAALPPVESLGSGLEALRTESSPGVHLALGLSEHGRIVTVGRDIGRHNALDKVIGESLMAGLMPALVMTSSRCSLELVQKSVRARIPALATLSYPSRLAVEVARTCNLTLINCHRGRRLELLSRGDG</sequence>
<dbReference type="PIRSF" id="PIRSF015626">
    <property type="entry name" value="FdhD"/>
    <property type="match status" value="1"/>
</dbReference>
<evidence type="ECO:0000256" key="3">
    <source>
        <dbReference type="SAM" id="MobiDB-lite"/>
    </source>
</evidence>
<protein>
    <submittedName>
        <fullName evidence="4">Formate dehydrogenase accessory sulfurtransferase FdhD</fullName>
    </submittedName>
</protein>
<keyword evidence="1" id="KW-0963">Cytoplasm</keyword>
<proteinExistence type="predicted"/>
<dbReference type="InterPro" id="IPR016193">
    <property type="entry name" value="Cytidine_deaminase-like"/>
</dbReference>
<keyword evidence="2" id="KW-0501">Molybdenum cofactor biosynthesis</keyword>
<name>A0A640WGT7_9GAMM</name>